<feature type="region of interest" description="Disordered" evidence="3">
    <location>
        <begin position="211"/>
        <end position="242"/>
    </location>
</feature>
<dbReference type="RefSeq" id="WP_071062625.1">
    <property type="nucleotide sequence ID" value="NZ_MAXA01000158.1"/>
</dbReference>
<evidence type="ECO:0000259" key="4">
    <source>
        <dbReference type="Pfam" id="PF01887"/>
    </source>
</evidence>
<evidence type="ECO:0008006" key="8">
    <source>
        <dbReference type="Google" id="ProtNLM"/>
    </source>
</evidence>
<reference evidence="7" key="1">
    <citation type="submission" date="2016-07" db="EMBL/GenBank/DDBJ databases">
        <title>Frankia sp. NRRL B-16219 Genome sequencing.</title>
        <authorList>
            <person name="Ghodhbane-Gtari F."/>
            <person name="Swanson E."/>
            <person name="Gueddou A."/>
            <person name="Louati M."/>
            <person name="Nouioui I."/>
            <person name="Hezbri K."/>
            <person name="Abebe-Akele F."/>
            <person name="Simpson S."/>
            <person name="Morris K."/>
            <person name="Thomas K."/>
            <person name="Gtari M."/>
            <person name="Tisa L.S."/>
        </authorList>
    </citation>
    <scope>NUCLEOTIDE SEQUENCE [LARGE SCALE GENOMIC DNA]</scope>
    <source>
        <strain evidence="7">NRRL B-16219</strain>
    </source>
</reference>
<evidence type="ECO:0000313" key="6">
    <source>
        <dbReference type="EMBL" id="OHV32172.1"/>
    </source>
</evidence>
<dbReference type="SUPFAM" id="SSF102522">
    <property type="entry name" value="Bacterial fluorinating enzyme, N-terminal domain"/>
    <property type="match status" value="1"/>
</dbReference>
<dbReference type="Pfam" id="PF20257">
    <property type="entry name" value="SAM_HAT_C"/>
    <property type="match status" value="1"/>
</dbReference>
<comment type="caution">
    <text evidence="6">The sequence shown here is derived from an EMBL/GenBank/DDBJ whole genome shotgun (WGS) entry which is preliminary data.</text>
</comment>
<organism evidence="6 7">
    <name type="scientific">Parafrankia soli</name>
    <dbReference type="NCBI Taxonomy" id="2599596"/>
    <lineage>
        <taxon>Bacteria</taxon>
        <taxon>Bacillati</taxon>
        <taxon>Actinomycetota</taxon>
        <taxon>Actinomycetes</taxon>
        <taxon>Frankiales</taxon>
        <taxon>Frankiaceae</taxon>
        <taxon>Parafrankia</taxon>
    </lineage>
</organism>
<dbReference type="Gene3D" id="2.40.30.90">
    <property type="entry name" value="Bacterial fluorinating enzyme like"/>
    <property type="match status" value="1"/>
</dbReference>
<feature type="domain" description="S-adenosyl-l-methionine hydroxide adenosyltransferase N-terminal" evidence="4">
    <location>
        <begin position="4"/>
        <end position="145"/>
    </location>
</feature>
<dbReference type="Gene3D" id="3.40.50.10790">
    <property type="entry name" value="S-adenosyl-l-methionine hydroxide adenosyltransferase, N-terminal"/>
    <property type="match status" value="1"/>
</dbReference>
<dbReference type="Proteomes" id="UP000179769">
    <property type="component" value="Unassembled WGS sequence"/>
</dbReference>
<gene>
    <name evidence="6" type="ORF">BBK14_15860</name>
</gene>
<dbReference type="EMBL" id="MAXA01000158">
    <property type="protein sequence ID" value="OHV32172.1"/>
    <property type="molecule type" value="Genomic_DNA"/>
</dbReference>
<accession>A0A1S1QGI4</accession>
<evidence type="ECO:0000313" key="7">
    <source>
        <dbReference type="Proteomes" id="UP000179769"/>
    </source>
</evidence>
<comment type="similarity">
    <text evidence="2">Belongs to the SAM hydrolase / SAM-dependent halogenase family.</text>
</comment>
<dbReference type="InterPro" id="IPR023227">
    <property type="entry name" value="SAM_OH_AdoTrfase_C_sf"/>
</dbReference>
<proteinExistence type="inferred from homology"/>
<dbReference type="PIRSF" id="PIRSF006779">
    <property type="entry name" value="UCP006779"/>
    <property type="match status" value="1"/>
</dbReference>
<name>A0A1S1QGI4_9ACTN</name>
<dbReference type="AlphaFoldDB" id="A0A1S1QGI4"/>
<dbReference type="InterPro" id="IPR002747">
    <property type="entry name" value="SAM_OH_AdoTrfase"/>
</dbReference>
<keyword evidence="1" id="KW-0949">S-adenosyl-L-methionine</keyword>
<feature type="domain" description="S-adenosyl-l-methionine hydroxide adenosyltransferase C-terminal" evidence="5">
    <location>
        <begin position="252"/>
        <end position="295"/>
    </location>
</feature>
<evidence type="ECO:0000256" key="3">
    <source>
        <dbReference type="SAM" id="MobiDB-lite"/>
    </source>
</evidence>
<evidence type="ECO:0000259" key="5">
    <source>
        <dbReference type="Pfam" id="PF20257"/>
    </source>
</evidence>
<dbReference type="InterPro" id="IPR046469">
    <property type="entry name" value="SAM_HAT_N"/>
</dbReference>
<evidence type="ECO:0000256" key="2">
    <source>
        <dbReference type="ARBA" id="ARBA00024035"/>
    </source>
</evidence>
<dbReference type="InterPro" id="IPR023228">
    <property type="entry name" value="SAM_OH_AdoTrfase_N_sf"/>
</dbReference>
<keyword evidence="7" id="KW-1185">Reference proteome</keyword>
<dbReference type="SUPFAM" id="SSF101852">
    <property type="entry name" value="Bacterial fluorinating enzyme, C-terminal domain"/>
    <property type="match status" value="1"/>
</dbReference>
<protein>
    <recommendedName>
        <fullName evidence="8">SAM-dependent chlorinase/fluorinase</fullName>
    </recommendedName>
</protein>
<dbReference type="PANTHER" id="PTHR35092">
    <property type="entry name" value="CHLORINASE MJ1651"/>
    <property type="match status" value="1"/>
</dbReference>
<evidence type="ECO:0000256" key="1">
    <source>
        <dbReference type="ARBA" id="ARBA00022691"/>
    </source>
</evidence>
<sequence>MSCVSLTTDYGLLDGFVAACHGVLLRLAPGVPIVDVTHLVPRGDVRRGAAVLASTVRHLPRGVHVAVVDPGVGTSRRALAARTPGGFVVGPDNGLLVPAAEALGGLLAAADLTMPEGIPATFHGRDVFAPAAAALATGRPLDALGERIDPASVVRLPEPFARVLRGPAGSRLEADVLTVDGFGNVALAAAAELLTQAGLRPGDRVRLTAERARPSGDRVPPTGGRIRPSGERRAVGEPELVPGPAGPVELAVGVTFGSVEPGELVLYLDSGGLVAVARRDGDAARSLRLVPGDRVIITPA</sequence>
<dbReference type="InterPro" id="IPR046470">
    <property type="entry name" value="SAM_HAT_C"/>
</dbReference>
<dbReference type="PANTHER" id="PTHR35092:SF1">
    <property type="entry name" value="CHLORINASE MJ1651"/>
    <property type="match status" value="1"/>
</dbReference>
<dbReference type="Pfam" id="PF01887">
    <property type="entry name" value="SAM_HAT_N"/>
    <property type="match status" value="1"/>
</dbReference>